<dbReference type="EnsemblFungi" id="CEF87821">
    <property type="protein sequence ID" value="CEF87821"/>
    <property type="gene ID" value="FGRRES_15274"/>
</dbReference>
<reference evidence="2 3" key="2">
    <citation type="journal article" date="2010" name="Nature">
        <title>Comparative genomics reveals mobile pathogenicity chromosomes in Fusarium.</title>
        <authorList>
            <person name="Ma L.J."/>
            <person name="van der Does H.C."/>
            <person name="Borkovich K.A."/>
            <person name="Coleman J.J."/>
            <person name="Daboussi M.J."/>
            <person name="Di Pietro A."/>
            <person name="Dufresne M."/>
            <person name="Freitag M."/>
            <person name="Grabherr M."/>
            <person name="Henrissat B."/>
            <person name="Houterman P.M."/>
            <person name="Kang S."/>
            <person name="Shim W.B."/>
            <person name="Woloshuk C."/>
            <person name="Xie X."/>
            <person name="Xu J.R."/>
            <person name="Antoniw J."/>
            <person name="Baker S.E."/>
            <person name="Bluhm B.H."/>
            <person name="Breakspear A."/>
            <person name="Brown D.W."/>
            <person name="Butchko R.A."/>
            <person name="Chapman S."/>
            <person name="Coulson R."/>
            <person name="Coutinho P.M."/>
            <person name="Danchin E.G."/>
            <person name="Diener A."/>
            <person name="Gale L.R."/>
            <person name="Gardiner D.M."/>
            <person name="Goff S."/>
            <person name="Hammond-Kosack K.E."/>
            <person name="Hilburn K."/>
            <person name="Hua-Van A."/>
            <person name="Jonkers W."/>
            <person name="Kazan K."/>
            <person name="Kodira C.D."/>
            <person name="Koehrsen M."/>
            <person name="Kumar L."/>
            <person name="Lee Y.H."/>
            <person name="Li L."/>
            <person name="Manners J.M."/>
            <person name="Miranda-Saavedra D."/>
            <person name="Mukherjee M."/>
            <person name="Park G."/>
            <person name="Park J."/>
            <person name="Park S.Y."/>
            <person name="Proctor R.H."/>
            <person name="Regev A."/>
            <person name="Ruiz-Roldan M.C."/>
            <person name="Sain D."/>
            <person name="Sakthikumar S."/>
            <person name="Sykes S."/>
            <person name="Schwartz D.C."/>
            <person name="Turgeon B.G."/>
            <person name="Wapinski I."/>
            <person name="Yoder O."/>
            <person name="Young S."/>
            <person name="Zeng Q."/>
            <person name="Zhou S."/>
            <person name="Galagan J."/>
            <person name="Cuomo C.A."/>
            <person name="Kistler H.C."/>
            <person name="Rep M."/>
        </authorList>
    </citation>
    <scope>GENOME REANNOTATION</scope>
    <source>
        <strain evidence="3">ATCC MYA-4620 / CBS 123657 / FGSC 9075 / NRRL 31084 / PH-1</strain>
        <strain evidence="2">PH-1 / ATCC MYA-4620 / FGSC 9075 / NRRL 31084</strain>
    </source>
</reference>
<dbReference type="AlphaFoldDB" id="A0A098E125"/>
<dbReference type="VEuPathDB" id="FungiDB:FGRAMPH1_01G16853"/>
<reference evidence="2" key="4">
    <citation type="submission" date="2017-01" db="UniProtKB">
        <authorList>
            <consortium name="EnsemblFungi"/>
        </authorList>
    </citation>
    <scope>IDENTIFICATION</scope>
    <source>
        <strain evidence="2">PH-1 / ATCC MYA-4620 / FGSC 9075 / NRRL 31084</strain>
    </source>
</reference>
<dbReference type="EMBL" id="HG970334">
    <property type="protein sequence ID" value="CEF87821.1"/>
    <property type="molecule type" value="Genomic_DNA"/>
</dbReference>
<dbReference type="InParanoid" id="A0A098E125"/>
<evidence type="ECO:0000313" key="2">
    <source>
        <dbReference type="EnsemblFungi" id="CEF87821"/>
    </source>
</evidence>
<name>A0A098E125_GIBZE</name>
<dbReference type="Proteomes" id="UP000070720">
    <property type="component" value="Chromosome 3"/>
</dbReference>
<accession>A0A098E125</accession>
<proteinExistence type="predicted"/>
<evidence type="ECO:0000313" key="1">
    <source>
        <dbReference type="EMBL" id="CEF87821.1"/>
    </source>
</evidence>
<sequence>MARGRKAKSREKIEKAIFHAWRSTTRGLLDADHAYTYLLEAFVQVSSIKISTIMSDE</sequence>
<protein>
    <submittedName>
        <fullName evidence="1">Chromosome 3, complete genome</fullName>
    </submittedName>
</protein>
<accession>A0A0E0SN08</accession>
<organism evidence="1 3">
    <name type="scientific">Gibberella zeae (strain ATCC MYA-4620 / CBS 123657 / FGSC 9075 / NRRL 31084 / PH-1)</name>
    <name type="common">Wheat head blight fungus</name>
    <name type="synonym">Fusarium graminearum</name>
    <dbReference type="NCBI Taxonomy" id="229533"/>
    <lineage>
        <taxon>Eukaryota</taxon>
        <taxon>Fungi</taxon>
        <taxon>Dikarya</taxon>
        <taxon>Ascomycota</taxon>
        <taxon>Pezizomycotina</taxon>
        <taxon>Sordariomycetes</taxon>
        <taxon>Hypocreomycetidae</taxon>
        <taxon>Hypocreales</taxon>
        <taxon>Nectriaceae</taxon>
        <taxon>Fusarium</taxon>
    </lineage>
</organism>
<gene>
    <name evidence="1" type="ORF">FGRAMPH1_01T16853</name>
</gene>
<keyword evidence="3" id="KW-1185">Reference proteome</keyword>
<reference evidence="2 3" key="1">
    <citation type="journal article" date="2007" name="Science">
        <title>The Fusarium graminearum genome reveals a link between localized polymorphism and pathogen specialization.</title>
        <authorList>
            <person name="Cuomo C.A."/>
            <person name="Gueldener U."/>
            <person name="Xu J.-R."/>
            <person name="Trail F."/>
            <person name="Turgeon B.G."/>
            <person name="Di Pietro A."/>
            <person name="Walton J.D."/>
            <person name="Ma L.-J."/>
            <person name="Baker S.E."/>
            <person name="Rep M."/>
            <person name="Adam G."/>
            <person name="Antoniw J."/>
            <person name="Baldwin T."/>
            <person name="Calvo S.E."/>
            <person name="Chang Y.-L."/>
            <person name="DeCaprio D."/>
            <person name="Gale L.R."/>
            <person name="Gnerre S."/>
            <person name="Goswami R.S."/>
            <person name="Hammond-Kosack K."/>
            <person name="Harris L.J."/>
            <person name="Hilburn K."/>
            <person name="Kennell J.C."/>
            <person name="Kroken S."/>
            <person name="Magnuson J.K."/>
            <person name="Mannhaupt G."/>
            <person name="Mauceli E.W."/>
            <person name="Mewes H.-W."/>
            <person name="Mitterbauer R."/>
            <person name="Muehlbauer G."/>
            <person name="Muensterkoetter M."/>
            <person name="Nelson D."/>
            <person name="O'Donnell K."/>
            <person name="Ouellet T."/>
            <person name="Qi W."/>
            <person name="Quesneville H."/>
            <person name="Roncero M.I.G."/>
            <person name="Seong K.-Y."/>
            <person name="Tetko I.V."/>
            <person name="Urban M."/>
            <person name="Waalwijk C."/>
            <person name="Ward T.J."/>
            <person name="Yao J."/>
            <person name="Birren B.W."/>
            <person name="Kistler H.C."/>
        </authorList>
    </citation>
    <scope>NUCLEOTIDE SEQUENCE [LARGE SCALE GENOMIC DNA]</scope>
    <source>
        <strain evidence="3">ATCC MYA-4620 / CBS 123657 / FGSC 9075 / NRRL 31084 / PH-1</strain>
        <strain evidence="2">PH-1 / ATCC MYA-4620 / FGSC 9075 / NRRL 31084</strain>
    </source>
</reference>
<reference evidence="1 3" key="3">
    <citation type="journal article" date="2015" name="BMC Genomics">
        <title>The completed genome sequence of the pathogenic ascomycete fungus Fusarium graminearum.</title>
        <authorList>
            <person name="King R."/>
            <person name="Urban M."/>
            <person name="Hammond-Kosack M.C."/>
            <person name="Hassani-Pak K."/>
            <person name="Hammond-Kosack K.E."/>
        </authorList>
    </citation>
    <scope>NUCLEOTIDE SEQUENCE [LARGE SCALE GENOMIC DNA]</scope>
    <source>
        <strain evidence="3">ATCC MYA-4620 / CBS 123657 / FGSC 9075 / NRRL 31084 / PH-1</strain>
        <strain evidence="1">PH-1</strain>
    </source>
</reference>
<evidence type="ECO:0000313" key="3">
    <source>
        <dbReference type="Proteomes" id="UP000070720"/>
    </source>
</evidence>